<dbReference type="PROSITE" id="PS50893">
    <property type="entry name" value="ABC_TRANSPORTER_2"/>
    <property type="match status" value="1"/>
</dbReference>
<accession>A0A317PI27</accession>
<dbReference type="PANTHER" id="PTHR45772:SF9">
    <property type="entry name" value="CONSERVED COMPONENT OF ABC TRANSPORTER FOR NATURAL AMINO ACIDS"/>
    <property type="match status" value="1"/>
</dbReference>
<evidence type="ECO:0000256" key="4">
    <source>
        <dbReference type="ARBA" id="ARBA00022840"/>
    </source>
</evidence>
<dbReference type="Gene3D" id="3.40.50.300">
    <property type="entry name" value="P-loop containing nucleotide triphosphate hydrolases"/>
    <property type="match status" value="1"/>
</dbReference>
<keyword evidence="4 6" id="KW-0067">ATP-binding</keyword>
<evidence type="ECO:0000256" key="2">
    <source>
        <dbReference type="ARBA" id="ARBA00022448"/>
    </source>
</evidence>
<comment type="similarity">
    <text evidence="1">Belongs to the ABC transporter superfamily.</text>
</comment>
<dbReference type="InterPro" id="IPR003439">
    <property type="entry name" value="ABC_transporter-like_ATP-bd"/>
</dbReference>
<dbReference type="AlphaFoldDB" id="A0A317PI27"/>
<dbReference type="EMBL" id="QGTR01000008">
    <property type="protein sequence ID" value="PWV95786.1"/>
    <property type="molecule type" value="Genomic_DNA"/>
</dbReference>
<comment type="caution">
    <text evidence="6">The sequence shown here is derived from an EMBL/GenBank/DDBJ whole genome shotgun (WGS) entry which is preliminary data.</text>
</comment>
<evidence type="ECO:0000256" key="3">
    <source>
        <dbReference type="ARBA" id="ARBA00022741"/>
    </source>
</evidence>
<feature type="domain" description="ABC transporter" evidence="5">
    <location>
        <begin position="10"/>
        <end position="257"/>
    </location>
</feature>
<sequence>MTSSDTPVLHELRNVVKRFGGVTAVNDLSMTVNRGTVHGLIGPNGAGKTTVINLITGLFDVSSGSILFQGQRTDTLEPHRIAALGISRTYQNVRLFSGMSVLEQVLTGCYLGRGTSLFASFLGTPDARRKWKASRETAMHLLERVGMADRAGELAETLSYGEQRRIEIARALGSDPKMLLLDEPTAGMNHAEASEIGKLVHELRDSGLTILMVEHNISLVTEFCETCTVINFGQLLAEGTPRTCIDNPDVQTAYFGKKRDALGL</sequence>
<name>A0A317PI27_9HYPH</name>
<keyword evidence="7" id="KW-1185">Reference proteome</keyword>
<evidence type="ECO:0000256" key="1">
    <source>
        <dbReference type="ARBA" id="ARBA00005417"/>
    </source>
</evidence>
<dbReference type="GO" id="GO:0005886">
    <property type="term" value="C:plasma membrane"/>
    <property type="evidence" value="ECO:0007669"/>
    <property type="project" value="TreeGrafter"/>
</dbReference>
<dbReference type="CDD" id="cd03219">
    <property type="entry name" value="ABC_Mj1267_LivG_branched"/>
    <property type="match status" value="1"/>
</dbReference>
<keyword evidence="3" id="KW-0547">Nucleotide-binding</keyword>
<organism evidence="6 7">
    <name type="scientific">Hoeflea marina</name>
    <dbReference type="NCBI Taxonomy" id="274592"/>
    <lineage>
        <taxon>Bacteria</taxon>
        <taxon>Pseudomonadati</taxon>
        <taxon>Pseudomonadota</taxon>
        <taxon>Alphaproteobacteria</taxon>
        <taxon>Hyphomicrobiales</taxon>
        <taxon>Rhizobiaceae</taxon>
        <taxon>Hoeflea</taxon>
    </lineage>
</organism>
<dbReference type="OrthoDB" id="9779872at2"/>
<evidence type="ECO:0000259" key="5">
    <source>
        <dbReference type="PROSITE" id="PS50893"/>
    </source>
</evidence>
<dbReference type="Pfam" id="PF00005">
    <property type="entry name" value="ABC_tran"/>
    <property type="match status" value="1"/>
</dbReference>
<gene>
    <name evidence="6" type="ORF">DFR52_10850</name>
</gene>
<dbReference type="SMART" id="SM00382">
    <property type="entry name" value="AAA"/>
    <property type="match status" value="1"/>
</dbReference>
<evidence type="ECO:0000313" key="7">
    <source>
        <dbReference type="Proteomes" id="UP000246352"/>
    </source>
</evidence>
<dbReference type="PROSITE" id="PS00211">
    <property type="entry name" value="ABC_TRANSPORTER_1"/>
    <property type="match status" value="1"/>
</dbReference>
<dbReference type="Proteomes" id="UP000246352">
    <property type="component" value="Unassembled WGS sequence"/>
</dbReference>
<dbReference type="SUPFAM" id="SSF52540">
    <property type="entry name" value="P-loop containing nucleoside triphosphate hydrolases"/>
    <property type="match status" value="1"/>
</dbReference>
<dbReference type="GO" id="GO:0005524">
    <property type="term" value="F:ATP binding"/>
    <property type="evidence" value="ECO:0007669"/>
    <property type="project" value="UniProtKB-KW"/>
</dbReference>
<protein>
    <submittedName>
        <fullName evidence="6">Amino acid/amide ABC transporter ATP-binding protein 1 (HAAT family)</fullName>
    </submittedName>
</protein>
<reference evidence="6 7" key="1">
    <citation type="submission" date="2018-05" db="EMBL/GenBank/DDBJ databases">
        <title>Genomic Encyclopedia of Type Strains, Phase IV (KMG-IV): sequencing the most valuable type-strain genomes for metagenomic binning, comparative biology and taxonomic classification.</title>
        <authorList>
            <person name="Goeker M."/>
        </authorList>
    </citation>
    <scope>NUCLEOTIDE SEQUENCE [LARGE SCALE GENOMIC DNA]</scope>
    <source>
        <strain evidence="6 7">DSM 16791</strain>
    </source>
</reference>
<dbReference type="InterPro" id="IPR051120">
    <property type="entry name" value="ABC_AA/LPS_Transport"/>
</dbReference>
<dbReference type="GO" id="GO:0016887">
    <property type="term" value="F:ATP hydrolysis activity"/>
    <property type="evidence" value="ECO:0007669"/>
    <property type="project" value="InterPro"/>
</dbReference>
<evidence type="ECO:0000313" key="6">
    <source>
        <dbReference type="EMBL" id="PWV95786.1"/>
    </source>
</evidence>
<dbReference type="PANTHER" id="PTHR45772">
    <property type="entry name" value="CONSERVED COMPONENT OF ABC TRANSPORTER FOR NATURAL AMINO ACIDS-RELATED"/>
    <property type="match status" value="1"/>
</dbReference>
<dbReference type="InterPro" id="IPR027417">
    <property type="entry name" value="P-loop_NTPase"/>
</dbReference>
<dbReference type="RefSeq" id="WP_110034389.1">
    <property type="nucleotide sequence ID" value="NZ_QGTR01000008.1"/>
</dbReference>
<keyword evidence="2" id="KW-0813">Transport</keyword>
<dbReference type="FunFam" id="3.40.50.300:FF:000421">
    <property type="entry name" value="Branched-chain amino acid ABC transporter ATP-binding protein"/>
    <property type="match status" value="1"/>
</dbReference>
<proteinExistence type="inferred from homology"/>
<dbReference type="InterPro" id="IPR017871">
    <property type="entry name" value="ABC_transporter-like_CS"/>
</dbReference>
<dbReference type="InterPro" id="IPR003593">
    <property type="entry name" value="AAA+_ATPase"/>
</dbReference>